<dbReference type="PANTHER" id="PTHR43201">
    <property type="entry name" value="ACYL-COA SYNTHETASE"/>
    <property type="match status" value="1"/>
</dbReference>
<evidence type="ECO:0000313" key="5">
    <source>
        <dbReference type="EMBL" id="RYU96023.1"/>
    </source>
</evidence>
<dbReference type="GO" id="GO:0031956">
    <property type="term" value="F:medium-chain fatty acid-CoA ligase activity"/>
    <property type="evidence" value="ECO:0007669"/>
    <property type="project" value="TreeGrafter"/>
</dbReference>
<proteinExistence type="inferred from homology"/>
<evidence type="ECO:0000256" key="2">
    <source>
        <dbReference type="ARBA" id="ARBA00022598"/>
    </source>
</evidence>
<dbReference type="SUPFAM" id="SSF56801">
    <property type="entry name" value="Acetyl-CoA synthetase-like"/>
    <property type="match status" value="1"/>
</dbReference>
<dbReference type="GO" id="GO:0006631">
    <property type="term" value="P:fatty acid metabolic process"/>
    <property type="evidence" value="ECO:0007669"/>
    <property type="project" value="TreeGrafter"/>
</dbReference>
<dbReference type="NCBIfam" id="NF004837">
    <property type="entry name" value="PRK06187.1"/>
    <property type="match status" value="1"/>
</dbReference>
<dbReference type="CDD" id="cd05936">
    <property type="entry name" value="FC-FACS_FadD_like"/>
    <property type="match status" value="1"/>
</dbReference>
<protein>
    <submittedName>
        <fullName evidence="5">Long-chain fatty acid--CoA ligase</fullName>
    </submittedName>
</protein>
<keyword evidence="6" id="KW-1185">Reference proteome</keyword>
<name>A0A4Q5M2F2_9BACT</name>
<evidence type="ECO:0000259" key="4">
    <source>
        <dbReference type="Pfam" id="PF13193"/>
    </source>
</evidence>
<dbReference type="Gene3D" id="3.40.50.12780">
    <property type="entry name" value="N-terminal domain of ligase-like"/>
    <property type="match status" value="1"/>
</dbReference>
<keyword evidence="2 5" id="KW-0436">Ligase</keyword>
<feature type="domain" description="AMP-binding enzyme C-terminal" evidence="4">
    <location>
        <begin position="432"/>
        <end position="507"/>
    </location>
</feature>
<dbReference type="FunFam" id="3.30.300.30:FF:000008">
    <property type="entry name" value="2,3-dihydroxybenzoate-AMP ligase"/>
    <property type="match status" value="1"/>
</dbReference>
<dbReference type="InterPro" id="IPR000873">
    <property type="entry name" value="AMP-dep_synth/lig_dom"/>
</dbReference>
<evidence type="ECO:0000313" key="6">
    <source>
        <dbReference type="Proteomes" id="UP000293162"/>
    </source>
</evidence>
<dbReference type="PANTHER" id="PTHR43201:SF5">
    <property type="entry name" value="MEDIUM-CHAIN ACYL-COA LIGASE ACSF2, MITOCHONDRIAL"/>
    <property type="match status" value="1"/>
</dbReference>
<dbReference type="OrthoDB" id="9778383at2"/>
<reference evidence="5 6" key="1">
    <citation type="submission" date="2019-02" db="EMBL/GenBank/DDBJ databases">
        <title>Bacterial novel species Emticicia sp. 17J42-9 isolated from soil.</title>
        <authorList>
            <person name="Jung H.-Y."/>
        </authorList>
    </citation>
    <scope>NUCLEOTIDE SEQUENCE [LARGE SCALE GENOMIC DNA]</scope>
    <source>
        <strain evidence="5 6">17J42-9</strain>
    </source>
</reference>
<dbReference type="Gene3D" id="3.30.300.30">
    <property type="match status" value="1"/>
</dbReference>
<dbReference type="EMBL" id="SEWF01000010">
    <property type="protein sequence ID" value="RYU96023.1"/>
    <property type="molecule type" value="Genomic_DNA"/>
</dbReference>
<organism evidence="5 6">
    <name type="scientific">Emticicia agri</name>
    <dbReference type="NCBI Taxonomy" id="2492393"/>
    <lineage>
        <taxon>Bacteria</taxon>
        <taxon>Pseudomonadati</taxon>
        <taxon>Bacteroidota</taxon>
        <taxon>Cytophagia</taxon>
        <taxon>Cytophagales</taxon>
        <taxon>Leadbetterellaceae</taxon>
        <taxon>Emticicia</taxon>
    </lineage>
</organism>
<dbReference type="Pfam" id="PF13193">
    <property type="entry name" value="AMP-binding_C"/>
    <property type="match status" value="1"/>
</dbReference>
<dbReference type="Pfam" id="PF00501">
    <property type="entry name" value="AMP-binding"/>
    <property type="match status" value="1"/>
</dbReference>
<evidence type="ECO:0000259" key="3">
    <source>
        <dbReference type="Pfam" id="PF00501"/>
    </source>
</evidence>
<comment type="similarity">
    <text evidence="1">Belongs to the ATP-dependent AMP-binding enzyme family.</text>
</comment>
<dbReference type="PROSITE" id="PS00455">
    <property type="entry name" value="AMP_BINDING"/>
    <property type="match status" value="1"/>
</dbReference>
<dbReference type="AlphaFoldDB" id="A0A4Q5M2F2"/>
<dbReference type="RefSeq" id="WP_130020630.1">
    <property type="nucleotide sequence ID" value="NZ_SEWF01000010.1"/>
</dbReference>
<accession>A0A4Q5M2F2</accession>
<dbReference type="Proteomes" id="UP000293162">
    <property type="component" value="Unassembled WGS sequence"/>
</dbReference>
<dbReference type="InterPro" id="IPR020845">
    <property type="entry name" value="AMP-binding_CS"/>
</dbReference>
<sequence>MFNLSTILEHHARNSTAKEALIFADKRITFGQLDAVANQIANGLKALGIGHGDKVALTCPNLPYFPMIYFGILKTGATVVPLSVLLKRNEIAFHLQDSDAKAYFCFVGTPEMPMGQEGHAGFEMTDTCMDFFIITPAFPDASPMAGTQTLGMLMAGQSPIFQSHFTSPDDTAVIIYTSGTTGRPKGAELTHSNLFLNACLSKDLQDLTYDDKSLLVLPLFHIFGQTVCMLASIYKGATCVLVPRFDAEMVLTLMQNEKITHFAGVPTMYWGLLNYPDTHKFDMVGIKNNLKLCMSGGAALPVQVLHDFEKKFEVEILEGYGMSEGSPVVSFNHKGQLRKPGSVGIPVWGVEICIMDENGNQLGNNENGEICYRGHNVMKGYYKRPDATAESIINGWMHSGDIGYRDDDGFYFIVDRTKDMIIRGGYNVYPREIEELMMQHPAVSMVAVIGIPHQEYGEEIKACVVLKPNATITEKELISWTKDQIASYKYPRVIEFMNSLPMGASGKILKRELRVQ</sequence>
<feature type="domain" description="AMP-dependent synthetase/ligase" evidence="3">
    <location>
        <begin position="8"/>
        <end position="382"/>
    </location>
</feature>
<dbReference type="InterPro" id="IPR045851">
    <property type="entry name" value="AMP-bd_C_sf"/>
</dbReference>
<gene>
    <name evidence="5" type="ORF">EWM59_08990</name>
</gene>
<dbReference type="InterPro" id="IPR042099">
    <property type="entry name" value="ANL_N_sf"/>
</dbReference>
<evidence type="ECO:0000256" key="1">
    <source>
        <dbReference type="ARBA" id="ARBA00006432"/>
    </source>
</evidence>
<comment type="caution">
    <text evidence="5">The sequence shown here is derived from an EMBL/GenBank/DDBJ whole genome shotgun (WGS) entry which is preliminary data.</text>
</comment>
<dbReference type="InterPro" id="IPR025110">
    <property type="entry name" value="AMP-bd_C"/>
</dbReference>